<dbReference type="Gene3D" id="1.10.287.470">
    <property type="entry name" value="Helix hairpin bin"/>
    <property type="match status" value="1"/>
</dbReference>
<keyword evidence="7" id="KW-1185">Reference proteome</keyword>
<dbReference type="InterPro" id="IPR058627">
    <property type="entry name" value="MdtA-like_C"/>
</dbReference>
<dbReference type="Gene3D" id="2.40.50.100">
    <property type="match status" value="1"/>
</dbReference>
<organism evidence="6 7">
    <name type="scientific">Flectobacillus roseus</name>
    <dbReference type="NCBI Taxonomy" id="502259"/>
    <lineage>
        <taxon>Bacteria</taxon>
        <taxon>Pseudomonadati</taxon>
        <taxon>Bacteroidota</taxon>
        <taxon>Cytophagia</taxon>
        <taxon>Cytophagales</taxon>
        <taxon>Flectobacillaceae</taxon>
        <taxon>Flectobacillus</taxon>
    </lineage>
</organism>
<evidence type="ECO:0000256" key="2">
    <source>
        <dbReference type="ARBA" id="ARBA00023054"/>
    </source>
</evidence>
<protein>
    <submittedName>
        <fullName evidence="6">HlyD family efflux transporter periplasmic adaptor subunit</fullName>
    </submittedName>
</protein>
<name>A0ABT6YDW1_9BACT</name>
<dbReference type="PANTHER" id="PTHR32347">
    <property type="entry name" value="EFFLUX SYSTEM COMPONENT YKNX-RELATED"/>
    <property type="match status" value="1"/>
</dbReference>
<evidence type="ECO:0000313" key="7">
    <source>
        <dbReference type="Proteomes" id="UP001236507"/>
    </source>
</evidence>
<proteinExistence type="predicted"/>
<evidence type="ECO:0000256" key="3">
    <source>
        <dbReference type="SAM" id="Coils"/>
    </source>
</evidence>
<comment type="subcellular location">
    <subcellularLocation>
        <location evidence="1">Cell envelope</location>
    </subcellularLocation>
</comment>
<comment type="caution">
    <text evidence="6">The sequence shown here is derived from an EMBL/GenBank/DDBJ whole genome shotgun (WGS) entry which is preliminary data.</text>
</comment>
<sequence length="416" mass="46539">MDKEISKDLVKRKQYKRWTTVALLAGGLGIAVYFLNNTLQSSIKANKIRIATTEMGDVENTLTATGEVIPAFEQIITTPIKASVKQVYFTVGAKIQKGQPIVELDKSLTMIELEKLKDQLALKQNSIEKLKMDLNKKIFDSDINDKVKQLNINRLKAELEDTKRLQKVGGRTQEDVTKAENALRIAELEKSQLENELGYNKKSVGANLKDYTLQASIEEKNLQELKHKIKMADIVADRAGVLTWVNDKIGTVVNEGEMLAKLADLGSFRVEGSCSDVYAEQLKIGLPVIVRINDQALRGMVVQIKPAVSNGVIQFAISLDDNRSALLRPNMKVEVYVITQKVSHVIRIANGPAFNGKRKLPVFVLENGKTARRREIETGLSNFDFVEIKQGLKPGEKVIITDMSQYKHLDQIQIEP</sequence>
<dbReference type="EMBL" id="JASHIF010000022">
    <property type="protein sequence ID" value="MDI9861784.1"/>
    <property type="molecule type" value="Genomic_DNA"/>
</dbReference>
<keyword evidence="4" id="KW-0472">Membrane</keyword>
<accession>A0ABT6YDW1</accession>
<dbReference type="InterPro" id="IPR050465">
    <property type="entry name" value="UPF0194_transport"/>
</dbReference>
<feature type="transmembrane region" description="Helical" evidence="4">
    <location>
        <begin position="21"/>
        <end position="39"/>
    </location>
</feature>
<feature type="coiled-coil region" evidence="3">
    <location>
        <begin position="176"/>
        <end position="228"/>
    </location>
</feature>
<keyword evidence="2 3" id="KW-0175">Coiled coil</keyword>
<gene>
    <name evidence="6" type="ORF">QM524_21365</name>
</gene>
<dbReference type="Proteomes" id="UP001236507">
    <property type="component" value="Unassembled WGS sequence"/>
</dbReference>
<evidence type="ECO:0000256" key="4">
    <source>
        <dbReference type="SAM" id="Phobius"/>
    </source>
</evidence>
<dbReference type="RefSeq" id="WP_283346141.1">
    <property type="nucleotide sequence ID" value="NZ_JASHIF010000022.1"/>
</dbReference>
<dbReference type="Gene3D" id="2.40.420.20">
    <property type="match status" value="1"/>
</dbReference>
<keyword evidence="4" id="KW-0812">Transmembrane</keyword>
<dbReference type="Pfam" id="PF25967">
    <property type="entry name" value="RND-MFP_C"/>
    <property type="match status" value="1"/>
</dbReference>
<evidence type="ECO:0000313" key="6">
    <source>
        <dbReference type="EMBL" id="MDI9861784.1"/>
    </source>
</evidence>
<evidence type="ECO:0000259" key="5">
    <source>
        <dbReference type="Pfam" id="PF25967"/>
    </source>
</evidence>
<evidence type="ECO:0000256" key="1">
    <source>
        <dbReference type="ARBA" id="ARBA00004196"/>
    </source>
</evidence>
<reference evidence="6 7" key="1">
    <citation type="submission" date="2023-05" db="EMBL/GenBank/DDBJ databases">
        <title>Novel species of genus Flectobacillus isolated from stream in China.</title>
        <authorList>
            <person name="Lu H."/>
        </authorList>
    </citation>
    <scope>NUCLEOTIDE SEQUENCE [LARGE SCALE GENOMIC DNA]</scope>
    <source>
        <strain evidence="6 7">KCTC 42575</strain>
    </source>
</reference>
<feature type="domain" description="Multidrug resistance protein MdtA-like C-terminal permuted SH3" evidence="5">
    <location>
        <begin position="362"/>
        <end position="402"/>
    </location>
</feature>
<dbReference type="Gene3D" id="2.40.30.170">
    <property type="match status" value="1"/>
</dbReference>
<keyword evidence="4" id="KW-1133">Transmembrane helix</keyword>
<dbReference type="PANTHER" id="PTHR32347:SF14">
    <property type="entry name" value="EFFLUX SYSTEM COMPONENT YKNX-RELATED"/>
    <property type="match status" value="1"/>
</dbReference>